<feature type="transmembrane region" description="Helical" evidence="1">
    <location>
        <begin position="169"/>
        <end position="185"/>
    </location>
</feature>
<feature type="transmembrane region" description="Helical" evidence="1">
    <location>
        <begin position="116"/>
        <end position="133"/>
    </location>
</feature>
<keyword evidence="3" id="KW-1185">Reference proteome</keyword>
<feature type="transmembrane region" description="Helical" evidence="1">
    <location>
        <begin position="270"/>
        <end position="287"/>
    </location>
</feature>
<evidence type="ECO:0000313" key="2">
    <source>
        <dbReference type="EMBL" id="GGA33864.1"/>
    </source>
</evidence>
<dbReference type="EMBL" id="BMDW01000001">
    <property type="protein sequence ID" value="GGA33864.1"/>
    <property type="molecule type" value="Genomic_DNA"/>
</dbReference>
<feature type="transmembrane region" description="Helical" evidence="1">
    <location>
        <begin position="197"/>
        <end position="220"/>
    </location>
</feature>
<protein>
    <recommendedName>
        <fullName evidence="4">Glycosyltransferase RgtA/B/C/D-like domain-containing protein</fullName>
    </recommendedName>
</protein>
<sequence length="375" mass="42562">MRALDRVRAWLFESPWWLFVTILSAVMVVRTGIWGMPGIFAQRRLAIDPFTNPFLHDPHNYYLIWNWLGPFIAWALGLKSRFGFIAMYAAFSVAYVALFVRIAITRIGHDQWRKAVILFFVLPVSATSFYNLGYDSLTLFLMMLALSWPRQIVVTVAAGILLGMQHFEIALVATTALCAFSLLRYKSNTSDYTLKFSVPLLISVILGHGVLLYIFQRYAIETDPGRTHYVLSELARITSTFFFRMHVILWSICGVGWLAVMRYADGGRSTAAFFVTLVGTIFVFVPIVDDQTRVACLITFPLIAVALLLNKEWLATIDEREAALLWIISTLSAWSWVLTGNPRSSAFPFDLAAVAHYMLGWPDVPDVAFMQWPFL</sequence>
<evidence type="ECO:0000256" key="1">
    <source>
        <dbReference type="SAM" id="Phobius"/>
    </source>
</evidence>
<keyword evidence="1" id="KW-1133">Transmembrane helix</keyword>
<accession>A0ABQ1FZV2</accession>
<proteinExistence type="predicted"/>
<name>A0ABQ1FZV2_9SPHN</name>
<evidence type="ECO:0000313" key="3">
    <source>
        <dbReference type="Proteomes" id="UP000618591"/>
    </source>
</evidence>
<organism evidence="2 3">
    <name type="scientific">Sphingomonas psychrolutea</name>
    <dbReference type="NCBI Taxonomy" id="1259676"/>
    <lineage>
        <taxon>Bacteria</taxon>
        <taxon>Pseudomonadati</taxon>
        <taxon>Pseudomonadota</taxon>
        <taxon>Alphaproteobacteria</taxon>
        <taxon>Sphingomonadales</taxon>
        <taxon>Sphingomonadaceae</taxon>
        <taxon>Sphingomonas</taxon>
    </lineage>
</organism>
<gene>
    <name evidence="2" type="ORF">GCM10011395_00210</name>
</gene>
<feature type="transmembrane region" description="Helical" evidence="1">
    <location>
        <begin position="61"/>
        <end position="78"/>
    </location>
</feature>
<feature type="transmembrane region" description="Helical" evidence="1">
    <location>
        <begin position="241"/>
        <end position="264"/>
    </location>
</feature>
<keyword evidence="1" id="KW-0812">Transmembrane</keyword>
<feature type="transmembrane region" description="Helical" evidence="1">
    <location>
        <begin position="16"/>
        <end position="40"/>
    </location>
</feature>
<comment type="caution">
    <text evidence="2">The sequence shown here is derived from an EMBL/GenBank/DDBJ whole genome shotgun (WGS) entry which is preliminary data.</text>
</comment>
<dbReference type="RefSeq" id="WP_188444739.1">
    <property type="nucleotide sequence ID" value="NZ_BMDW01000001.1"/>
</dbReference>
<reference evidence="3" key="1">
    <citation type="journal article" date="2019" name="Int. J. Syst. Evol. Microbiol.">
        <title>The Global Catalogue of Microorganisms (GCM) 10K type strain sequencing project: providing services to taxonomists for standard genome sequencing and annotation.</title>
        <authorList>
            <consortium name="The Broad Institute Genomics Platform"/>
            <consortium name="The Broad Institute Genome Sequencing Center for Infectious Disease"/>
            <person name="Wu L."/>
            <person name="Ma J."/>
        </authorList>
    </citation>
    <scope>NUCLEOTIDE SEQUENCE [LARGE SCALE GENOMIC DNA]</scope>
    <source>
        <strain evidence="3">CGMCC 1.10106</strain>
    </source>
</reference>
<keyword evidence="1" id="KW-0472">Membrane</keyword>
<feature type="transmembrane region" description="Helical" evidence="1">
    <location>
        <begin position="84"/>
        <end position="104"/>
    </location>
</feature>
<feature type="transmembrane region" description="Helical" evidence="1">
    <location>
        <begin position="322"/>
        <end position="339"/>
    </location>
</feature>
<feature type="transmembrane region" description="Helical" evidence="1">
    <location>
        <begin position="294"/>
        <end position="310"/>
    </location>
</feature>
<evidence type="ECO:0008006" key="4">
    <source>
        <dbReference type="Google" id="ProtNLM"/>
    </source>
</evidence>
<dbReference type="Proteomes" id="UP000618591">
    <property type="component" value="Unassembled WGS sequence"/>
</dbReference>